<dbReference type="Pfam" id="PF03150">
    <property type="entry name" value="CCP_MauG"/>
    <property type="match status" value="1"/>
</dbReference>
<evidence type="ECO:0000256" key="1">
    <source>
        <dbReference type="ARBA" id="ARBA00004418"/>
    </source>
</evidence>
<proteinExistence type="predicted"/>
<evidence type="ECO:0000256" key="8">
    <source>
        <dbReference type="PROSITE-ProRule" id="PRU00433"/>
    </source>
</evidence>
<dbReference type="PROSITE" id="PS51007">
    <property type="entry name" value="CYTC"/>
    <property type="match status" value="1"/>
</dbReference>
<accession>A0ABS5BQM1</accession>
<gene>
    <name evidence="10" type="ORF">J8F10_12170</name>
</gene>
<evidence type="ECO:0000256" key="4">
    <source>
        <dbReference type="ARBA" id="ARBA00022729"/>
    </source>
</evidence>
<dbReference type="EMBL" id="JAGKQQ010000001">
    <property type="protein sequence ID" value="MBP3956039.1"/>
    <property type="molecule type" value="Genomic_DNA"/>
</dbReference>
<dbReference type="InterPro" id="IPR009056">
    <property type="entry name" value="Cyt_c-like_dom"/>
</dbReference>
<protein>
    <submittedName>
        <fullName evidence="10">C-type cytochrome</fullName>
    </submittedName>
</protein>
<keyword evidence="6" id="KW-0560">Oxidoreductase</keyword>
<dbReference type="Gene3D" id="1.10.760.10">
    <property type="entry name" value="Cytochrome c-like domain"/>
    <property type="match status" value="2"/>
</dbReference>
<evidence type="ECO:0000256" key="7">
    <source>
        <dbReference type="ARBA" id="ARBA00023004"/>
    </source>
</evidence>
<dbReference type="SUPFAM" id="SSF46626">
    <property type="entry name" value="Cytochrome c"/>
    <property type="match status" value="2"/>
</dbReference>
<dbReference type="PANTHER" id="PTHR30600:SF7">
    <property type="entry name" value="CYTOCHROME C PEROXIDASE-RELATED"/>
    <property type="match status" value="1"/>
</dbReference>
<keyword evidence="4" id="KW-0732">Signal</keyword>
<name>A0ABS5BQM1_9BACT</name>
<keyword evidence="5" id="KW-0574">Periplasm</keyword>
<evidence type="ECO:0000259" key="9">
    <source>
        <dbReference type="PROSITE" id="PS51007"/>
    </source>
</evidence>
<dbReference type="InterPro" id="IPR036909">
    <property type="entry name" value="Cyt_c-like_dom_sf"/>
</dbReference>
<reference evidence="10 11" key="1">
    <citation type="submission" date="2021-04" db="EMBL/GenBank/DDBJ databases">
        <authorList>
            <person name="Ivanova A."/>
        </authorList>
    </citation>
    <scope>NUCLEOTIDE SEQUENCE [LARGE SCALE GENOMIC DNA]</scope>
    <source>
        <strain evidence="10 11">G18</strain>
    </source>
</reference>
<comment type="subcellular location">
    <subcellularLocation>
        <location evidence="1">Periplasm</location>
    </subcellularLocation>
</comment>
<sequence length="361" mass="39186">MRATSRSTIRRWVPCAVLVVPVVLIGGGLPRSGLSAGPAQEKDAELLKDARDAFEPLPKDMATREFPVSPERVSLGRKLFFDPRISVDGTVSCSRCHLSALYATDALPKSHGARDKVLPRNANTLFNTALQFKQHWRGDFENVETQAKHALTGPGFGNPDFAAAMARVNAIAGYPELFKKGFPGEADPVNADNWGRAVGAFERTLVTPSRFDEYLGGKTDALTLTERNGLRVFMDIGCVNCHGGVGIGGGKFRKFGVKEDYWKATGSKEIDKGRFDLTKDPADTYTFKVPGLRNVEMTPPYFHDGSVGTLPEAVRVMARVQLGKTLSDEETGAIVTFLKSLTGNPPADFMTPPVLPPAGFK</sequence>
<comment type="caution">
    <text evidence="10">The sequence shown here is derived from an EMBL/GenBank/DDBJ whole genome shotgun (WGS) entry which is preliminary data.</text>
</comment>
<dbReference type="InterPro" id="IPR051395">
    <property type="entry name" value="Cytochrome_c_Peroxidase/MauG"/>
</dbReference>
<dbReference type="PIRSF" id="PIRSF000294">
    <property type="entry name" value="Cytochrome-c_peroxidase"/>
    <property type="match status" value="1"/>
</dbReference>
<evidence type="ECO:0000256" key="3">
    <source>
        <dbReference type="ARBA" id="ARBA00022723"/>
    </source>
</evidence>
<dbReference type="PANTHER" id="PTHR30600">
    <property type="entry name" value="CYTOCHROME C PEROXIDASE-RELATED"/>
    <property type="match status" value="1"/>
</dbReference>
<evidence type="ECO:0000256" key="5">
    <source>
        <dbReference type="ARBA" id="ARBA00022764"/>
    </source>
</evidence>
<feature type="domain" description="Cytochrome c" evidence="9">
    <location>
        <begin position="224"/>
        <end position="342"/>
    </location>
</feature>
<dbReference type="InterPro" id="IPR004852">
    <property type="entry name" value="Di-haem_cyt_c_peroxidsae"/>
</dbReference>
<dbReference type="RefSeq" id="WP_210654079.1">
    <property type="nucleotide sequence ID" value="NZ_JAGKQQ010000001.1"/>
</dbReference>
<evidence type="ECO:0000256" key="6">
    <source>
        <dbReference type="ARBA" id="ARBA00023002"/>
    </source>
</evidence>
<dbReference type="Proteomes" id="UP000676565">
    <property type="component" value="Unassembled WGS sequence"/>
</dbReference>
<dbReference type="InterPro" id="IPR026259">
    <property type="entry name" value="MauG/Cytc_peroxidase"/>
</dbReference>
<keyword evidence="2 8" id="KW-0349">Heme</keyword>
<organism evidence="10 11">
    <name type="scientific">Gemmata palustris</name>
    <dbReference type="NCBI Taxonomy" id="2822762"/>
    <lineage>
        <taxon>Bacteria</taxon>
        <taxon>Pseudomonadati</taxon>
        <taxon>Planctomycetota</taxon>
        <taxon>Planctomycetia</taxon>
        <taxon>Gemmatales</taxon>
        <taxon>Gemmataceae</taxon>
        <taxon>Gemmata</taxon>
    </lineage>
</organism>
<keyword evidence="3 8" id="KW-0479">Metal-binding</keyword>
<evidence type="ECO:0000256" key="2">
    <source>
        <dbReference type="ARBA" id="ARBA00022617"/>
    </source>
</evidence>
<keyword evidence="7 8" id="KW-0408">Iron</keyword>
<keyword evidence="11" id="KW-1185">Reference proteome</keyword>
<evidence type="ECO:0000313" key="11">
    <source>
        <dbReference type="Proteomes" id="UP000676565"/>
    </source>
</evidence>
<evidence type="ECO:0000313" key="10">
    <source>
        <dbReference type="EMBL" id="MBP3956039.1"/>
    </source>
</evidence>